<dbReference type="RefSeq" id="WP_047172182.1">
    <property type="nucleotide sequence ID" value="NZ_LN554884.1"/>
</dbReference>
<gene>
    <name evidence="1" type="ORF">FEZ53_06300</name>
</gene>
<sequence>MSKDVDAIQFRNDEGEYVYAKSHLDAIDGMEEYTESLTWSIQFMGDYIYDSGWIPFDYNAGTGVKVNTRYTGTGFECAIRDTTLNPVKFGNGNYQVTKMIRINAENFSSGMQLFQLPIGFVSKPVRFQMSGNGHRLPYTLEILTDGKVMVFVHPSEQSYSDASNWIYGQYTWIE</sequence>
<evidence type="ECO:0000313" key="2">
    <source>
        <dbReference type="Proteomes" id="UP000307747"/>
    </source>
</evidence>
<reference evidence="1 2" key="1">
    <citation type="submission" date="2019-05" db="EMBL/GenBank/DDBJ databases">
        <title>The metagenome of a microbial culture collection derived from dairy environment covers the genomic content of the human microbiome.</title>
        <authorList>
            <person name="Roder T."/>
            <person name="Wuthrich D."/>
            <person name="Sattari Z."/>
            <person name="Von Ah U."/>
            <person name="Bar C."/>
            <person name="Ronchi F."/>
            <person name="Macpherson A.J."/>
            <person name="Ganal-Vonarburg S.C."/>
            <person name="Bruggmann R."/>
            <person name="Vergeres G."/>
        </authorList>
    </citation>
    <scope>NUCLEOTIDE SEQUENCE [LARGE SCALE GENOMIC DNA]</scope>
    <source>
        <strain evidence="1 2">FAM 20833</strain>
    </source>
</reference>
<comment type="caution">
    <text evidence="1">The sequence shown here is derived from an EMBL/GenBank/DDBJ whole genome shotgun (WGS) entry which is preliminary data.</text>
</comment>
<dbReference type="KEGG" id="sxo:SXYL_01057"/>
<protein>
    <submittedName>
        <fullName evidence="1">Uncharacterized protein</fullName>
    </submittedName>
</protein>
<dbReference type="OrthoDB" id="2396147at2"/>
<accession>A0A5R9B8B3</accession>
<dbReference type="EMBL" id="VBTJ01000001">
    <property type="protein sequence ID" value="TLP91894.1"/>
    <property type="molecule type" value="Genomic_DNA"/>
</dbReference>
<evidence type="ECO:0000313" key="1">
    <source>
        <dbReference type="EMBL" id="TLP91894.1"/>
    </source>
</evidence>
<organism evidence="1 2">
    <name type="scientific">Staphylococcus xylosus</name>
    <dbReference type="NCBI Taxonomy" id="1288"/>
    <lineage>
        <taxon>Bacteria</taxon>
        <taxon>Bacillati</taxon>
        <taxon>Bacillota</taxon>
        <taxon>Bacilli</taxon>
        <taxon>Bacillales</taxon>
        <taxon>Staphylococcaceae</taxon>
        <taxon>Staphylococcus</taxon>
    </lineage>
</organism>
<name>A0A5R9B8B3_STAXY</name>
<dbReference type="AlphaFoldDB" id="A0A5R9B8B3"/>
<proteinExistence type="predicted"/>
<dbReference type="Proteomes" id="UP000307747">
    <property type="component" value="Unassembled WGS sequence"/>
</dbReference>